<evidence type="ECO:0000313" key="2">
    <source>
        <dbReference type="EMBL" id="TFL00111.1"/>
    </source>
</evidence>
<name>A0A5C3QI01_9AGAR</name>
<keyword evidence="1" id="KW-0812">Transmembrane</keyword>
<dbReference type="Proteomes" id="UP000305067">
    <property type="component" value="Unassembled WGS sequence"/>
</dbReference>
<dbReference type="PANTHER" id="PTHR28026:SF9">
    <property type="entry name" value="2-HYDROXY-PALMITIC ACID DIOXYGENASE MPO1"/>
    <property type="match status" value="1"/>
</dbReference>
<evidence type="ECO:0008006" key="4">
    <source>
        <dbReference type="Google" id="ProtNLM"/>
    </source>
</evidence>
<evidence type="ECO:0000256" key="1">
    <source>
        <dbReference type="SAM" id="Phobius"/>
    </source>
</evidence>
<dbReference type="GO" id="GO:0005783">
    <property type="term" value="C:endoplasmic reticulum"/>
    <property type="evidence" value="ECO:0007669"/>
    <property type="project" value="TreeGrafter"/>
</dbReference>
<accession>A0A5C3QI01</accession>
<dbReference type="AlphaFoldDB" id="A0A5C3QI01"/>
<keyword evidence="3" id="KW-1185">Reference proteome</keyword>
<dbReference type="GO" id="GO:0016020">
    <property type="term" value="C:membrane"/>
    <property type="evidence" value="ECO:0007669"/>
    <property type="project" value="GOC"/>
</dbReference>
<feature type="transmembrane region" description="Helical" evidence="1">
    <location>
        <begin position="165"/>
        <end position="185"/>
    </location>
</feature>
<organism evidence="2 3">
    <name type="scientific">Pterulicium gracile</name>
    <dbReference type="NCBI Taxonomy" id="1884261"/>
    <lineage>
        <taxon>Eukaryota</taxon>
        <taxon>Fungi</taxon>
        <taxon>Dikarya</taxon>
        <taxon>Basidiomycota</taxon>
        <taxon>Agaricomycotina</taxon>
        <taxon>Agaricomycetes</taxon>
        <taxon>Agaricomycetidae</taxon>
        <taxon>Agaricales</taxon>
        <taxon>Pleurotineae</taxon>
        <taxon>Pterulaceae</taxon>
        <taxon>Pterulicium</taxon>
    </lineage>
</organism>
<keyword evidence="1" id="KW-0472">Membrane</keyword>
<dbReference type="OrthoDB" id="2124888at2759"/>
<dbReference type="EMBL" id="ML178830">
    <property type="protein sequence ID" value="TFL00111.1"/>
    <property type="molecule type" value="Genomic_DNA"/>
</dbReference>
<reference evidence="2 3" key="1">
    <citation type="journal article" date="2019" name="Nat. Ecol. Evol.">
        <title>Megaphylogeny resolves global patterns of mushroom evolution.</title>
        <authorList>
            <person name="Varga T."/>
            <person name="Krizsan K."/>
            <person name="Foldi C."/>
            <person name="Dima B."/>
            <person name="Sanchez-Garcia M."/>
            <person name="Sanchez-Ramirez S."/>
            <person name="Szollosi G.J."/>
            <person name="Szarkandi J.G."/>
            <person name="Papp V."/>
            <person name="Albert L."/>
            <person name="Andreopoulos W."/>
            <person name="Angelini C."/>
            <person name="Antonin V."/>
            <person name="Barry K.W."/>
            <person name="Bougher N.L."/>
            <person name="Buchanan P."/>
            <person name="Buyck B."/>
            <person name="Bense V."/>
            <person name="Catcheside P."/>
            <person name="Chovatia M."/>
            <person name="Cooper J."/>
            <person name="Damon W."/>
            <person name="Desjardin D."/>
            <person name="Finy P."/>
            <person name="Geml J."/>
            <person name="Haridas S."/>
            <person name="Hughes K."/>
            <person name="Justo A."/>
            <person name="Karasinski D."/>
            <person name="Kautmanova I."/>
            <person name="Kiss B."/>
            <person name="Kocsube S."/>
            <person name="Kotiranta H."/>
            <person name="LaButti K.M."/>
            <person name="Lechner B.E."/>
            <person name="Liimatainen K."/>
            <person name="Lipzen A."/>
            <person name="Lukacs Z."/>
            <person name="Mihaltcheva S."/>
            <person name="Morgado L.N."/>
            <person name="Niskanen T."/>
            <person name="Noordeloos M.E."/>
            <person name="Ohm R.A."/>
            <person name="Ortiz-Santana B."/>
            <person name="Ovrebo C."/>
            <person name="Racz N."/>
            <person name="Riley R."/>
            <person name="Savchenko A."/>
            <person name="Shiryaev A."/>
            <person name="Soop K."/>
            <person name="Spirin V."/>
            <person name="Szebenyi C."/>
            <person name="Tomsovsky M."/>
            <person name="Tulloss R.E."/>
            <person name="Uehling J."/>
            <person name="Grigoriev I.V."/>
            <person name="Vagvolgyi C."/>
            <person name="Papp T."/>
            <person name="Martin F.M."/>
            <person name="Miettinen O."/>
            <person name="Hibbett D.S."/>
            <person name="Nagy L.G."/>
        </authorList>
    </citation>
    <scope>NUCLEOTIDE SEQUENCE [LARGE SCALE GENOMIC DNA]</scope>
    <source>
        <strain evidence="2 3">CBS 309.79</strain>
    </source>
</reference>
<dbReference type="GO" id="GO:0046521">
    <property type="term" value="P:sphingoid catabolic process"/>
    <property type="evidence" value="ECO:0007669"/>
    <property type="project" value="TreeGrafter"/>
</dbReference>
<feature type="transmembrane region" description="Helical" evidence="1">
    <location>
        <begin position="52"/>
        <end position="73"/>
    </location>
</feature>
<dbReference type="InterPro" id="IPR009305">
    <property type="entry name" value="Mpo1-like"/>
</dbReference>
<protein>
    <recommendedName>
        <fullName evidence="4">DUF962-domain-containing protein</fullName>
    </recommendedName>
</protein>
<gene>
    <name evidence="2" type="ORF">BDV98DRAFT_605559</name>
</gene>
<evidence type="ECO:0000313" key="3">
    <source>
        <dbReference type="Proteomes" id="UP000305067"/>
    </source>
</evidence>
<keyword evidence="1" id="KW-1133">Transmembrane helix</keyword>
<dbReference type="Pfam" id="PF06127">
    <property type="entry name" value="Mpo1-like"/>
    <property type="match status" value="1"/>
</dbReference>
<proteinExistence type="predicted"/>
<sequence>MAIGIFDVDKQMAFYGAYHSNKINILVHILFVPILMWTGVSMGSHIPTPEWLQVYPGLIAAALNGGTVPGWFFHHRFNEYMVWDLNVASVIMVLYWVYYFILEPVGTLLYAPQIALSTLTAVSYASSGKDSLTRSTALHIVSWIAQFLSHGIAEGRAPALLDNLLGALVLAPFFVHLEILFSLGFKPAMHKRLQNNVGKEIVKVRSVEGEKKRAKAAKSL</sequence>
<feature type="transmembrane region" description="Helical" evidence="1">
    <location>
        <begin position="80"/>
        <end position="101"/>
    </location>
</feature>
<feature type="transmembrane region" description="Helical" evidence="1">
    <location>
        <begin position="25"/>
        <end position="46"/>
    </location>
</feature>
<dbReference type="PANTHER" id="PTHR28026">
    <property type="entry name" value="DUF962 DOMAIN PROTEIN (AFU_ORTHOLOGUE AFUA_8G05310)"/>
    <property type="match status" value="1"/>
</dbReference>